<dbReference type="Pfam" id="PF05699">
    <property type="entry name" value="Dimer_Tnp_hAT"/>
    <property type="match status" value="1"/>
</dbReference>
<evidence type="ECO:0000313" key="3">
    <source>
        <dbReference type="Proteomes" id="UP000078541"/>
    </source>
</evidence>
<proteinExistence type="predicted"/>
<accession>A0A195FU65</accession>
<dbReference type="GO" id="GO:0046983">
    <property type="term" value="F:protein dimerization activity"/>
    <property type="evidence" value="ECO:0007669"/>
    <property type="project" value="InterPro"/>
</dbReference>
<dbReference type="Proteomes" id="UP000078541">
    <property type="component" value="Unassembled WGS sequence"/>
</dbReference>
<gene>
    <name evidence="2" type="ORF">ALC56_01504</name>
</gene>
<protein>
    <recommendedName>
        <fullName evidence="1">HAT C-terminal dimerisation domain-containing protein</fullName>
    </recommendedName>
</protein>
<dbReference type="InterPro" id="IPR008906">
    <property type="entry name" value="HATC_C_dom"/>
</dbReference>
<evidence type="ECO:0000313" key="2">
    <source>
        <dbReference type="EMBL" id="KYN43966.1"/>
    </source>
</evidence>
<organism evidence="2 3">
    <name type="scientific">Trachymyrmex septentrionalis</name>
    <dbReference type="NCBI Taxonomy" id="34720"/>
    <lineage>
        <taxon>Eukaryota</taxon>
        <taxon>Metazoa</taxon>
        <taxon>Ecdysozoa</taxon>
        <taxon>Arthropoda</taxon>
        <taxon>Hexapoda</taxon>
        <taxon>Insecta</taxon>
        <taxon>Pterygota</taxon>
        <taxon>Neoptera</taxon>
        <taxon>Endopterygota</taxon>
        <taxon>Hymenoptera</taxon>
        <taxon>Apocrita</taxon>
        <taxon>Aculeata</taxon>
        <taxon>Formicoidea</taxon>
        <taxon>Formicidae</taxon>
        <taxon>Myrmicinae</taxon>
        <taxon>Trachymyrmex</taxon>
    </lineage>
</organism>
<dbReference type="EMBL" id="KQ981264">
    <property type="protein sequence ID" value="KYN43966.1"/>
    <property type="molecule type" value="Genomic_DNA"/>
</dbReference>
<evidence type="ECO:0000259" key="1">
    <source>
        <dbReference type="Pfam" id="PF05699"/>
    </source>
</evidence>
<dbReference type="AlphaFoldDB" id="A0A195FU65"/>
<dbReference type="STRING" id="34720.A0A195FU65"/>
<reference evidence="2 3" key="1">
    <citation type="submission" date="2016-03" db="EMBL/GenBank/DDBJ databases">
        <title>Trachymyrmex septentrionalis WGS genome.</title>
        <authorList>
            <person name="Nygaard S."/>
            <person name="Hu H."/>
            <person name="Boomsma J."/>
            <person name="Zhang G."/>
        </authorList>
    </citation>
    <scope>NUCLEOTIDE SEQUENCE [LARGE SCALE GENOMIC DNA]</scope>
    <source>
        <strain evidence="2">Tsep2-gDNA-1</strain>
        <tissue evidence="2">Whole body</tissue>
    </source>
</reference>
<name>A0A195FU65_9HYME</name>
<sequence length="113" mass="13206">MLDMTLKDFKRKAHRNNKIRKELKKLKSIQLLKEAETLFPATKHALYISLAQPCTTSTIERSFGTLQRCIETWLRSTMSENRLNGPYMLSVCTKKNRAYEERETGGRSIKKVR</sequence>
<feature type="domain" description="HAT C-terminal dimerisation" evidence="1">
    <location>
        <begin position="21"/>
        <end position="89"/>
    </location>
</feature>
<keyword evidence="3" id="KW-1185">Reference proteome</keyword>